<evidence type="ECO:0000259" key="16">
    <source>
        <dbReference type="PROSITE" id="PS50885"/>
    </source>
</evidence>
<evidence type="ECO:0000256" key="9">
    <source>
        <dbReference type="ARBA" id="ARBA00022777"/>
    </source>
</evidence>
<dbReference type="SUPFAM" id="SSF55874">
    <property type="entry name" value="ATPase domain of HSP90 chaperone/DNA topoisomerase II/histidine kinase"/>
    <property type="match status" value="1"/>
</dbReference>
<keyword evidence="18" id="KW-1185">Reference proteome</keyword>
<dbReference type="GO" id="GO:0005886">
    <property type="term" value="C:plasma membrane"/>
    <property type="evidence" value="ECO:0007669"/>
    <property type="project" value="UniProtKB-SubCell"/>
</dbReference>
<dbReference type="Pfam" id="PF02518">
    <property type="entry name" value="HATPase_c"/>
    <property type="match status" value="1"/>
</dbReference>
<comment type="caution">
    <text evidence="17">The sequence shown here is derived from an EMBL/GenBank/DDBJ whole genome shotgun (WGS) entry which is preliminary data.</text>
</comment>
<organism evidence="17 18">
    <name type="scientific">Paenibacillus contaminans</name>
    <dbReference type="NCBI Taxonomy" id="450362"/>
    <lineage>
        <taxon>Bacteria</taxon>
        <taxon>Bacillati</taxon>
        <taxon>Bacillota</taxon>
        <taxon>Bacilli</taxon>
        <taxon>Bacillales</taxon>
        <taxon>Paenibacillaceae</taxon>
        <taxon>Paenibacillus</taxon>
    </lineage>
</organism>
<dbReference type="InterPro" id="IPR003660">
    <property type="entry name" value="HAMP_dom"/>
</dbReference>
<dbReference type="InterPro" id="IPR003661">
    <property type="entry name" value="HisK_dim/P_dom"/>
</dbReference>
<evidence type="ECO:0000313" key="18">
    <source>
        <dbReference type="Proteomes" id="UP000250369"/>
    </source>
</evidence>
<dbReference type="Proteomes" id="UP000250369">
    <property type="component" value="Unassembled WGS sequence"/>
</dbReference>
<dbReference type="Gene3D" id="1.10.287.130">
    <property type="match status" value="1"/>
</dbReference>
<dbReference type="FunFam" id="3.30.565.10:FF:000006">
    <property type="entry name" value="Sensor histidine kinase WalK"/>
    <property type="match status" value="1"/>
</dbReference>
<evidence type="ECO:0000256" key="3">
    <source>
        <dbReference type="ARBA" id="ARBA00012438"/>
    </source>
</evidence>
<dbReference type="RefSeq" id="WP_113036225.1">
    <property type="nucleotide sequence ID" value="NZ_QMFB01000043.1"/>
</dbReference>
<keyword evidence="13 14" id="KW-0472">Membrane</keyword>
<proteinExistence type="predicted"/>
<evidence type="ECO:0000256" key="13">
    <source>
        <dbReference type="ARBA" id="ARBA00023136"/>
    </source>
</evidence>
<gene>
    <name evidence="17" type="ORF">DQG23_37795</name>
</gene>
<comment type="catalytic activity">
    <reaction evidence="1">
        <text>ATP + protein L-histidine = ADP + protein N-phospho-L-histidine.</text>
        <dbReference type="EC" id="2.7.13.3"/>
    </reaction>
</comment>
<dbReference type="CDD" id="cd06225">
    <property type="entry name" value="HAMP"/>
    <property type="match status" value="1"/>
</dbReference>
<keyword evidence="8" id="KW-0547">Nucleotide-binding</keyword>
<dbReference type="InterPro" id="IPR004358">
    <property type="entry name" value="Sig_transdc_His_kin-like_C"/>
</dbReference>
<dbReference type="Gene3D" id="6.10.340.10">
    <property type="match status" value="1"/>
</dbReference>
<evidence type="ECO:0000256" key="1">
    <source>
        <dbReference type="ARBA" id="ARBA00000085"/>
    </source>
</evidence>
<evidence type="ECO:0000256" key="8">
    <source>
        <dbReference type="ARBA" id="ARBA00022741"/>
    </source>
</evidence>
<keyword evidence="6" id="KW-0808">Transferase</keyword>
<evidence type="ECO:0000256" key="5">
    <source>
        <dbReference type="ARBA" id="ARBA00022553"/>
    </source>
</evidence>
<dbReference type="PRINTS" id="PR00344">
    <property type="entry name" value="BCTRLSENSOR"/>
</dbReference>
<dbReference type="SUPFAM" id="SSF47384">
    <property type="entry name" value="Homodimeric domain of signal transducing histidine kinase"/>
    <property type="match status" value="1"/>
</dbReference>
<dbReference type="Pfam" id="PF00672">
    <property type="entry name" value="HAMP"/>
    <property type="match status" value="1"/>
</dbReference>
<keyword evidence="11 14" id="KW-1133">Transmembrane helix</keyword>
<dbReference type="GO" id="GO:0000155">
    <property type="term" value="F:phosphorelay sensor kinase activity"/>
    <property type="evidence" value="ECO:0007669"/>
    <property type="project" value="InterPro"/>
</dbReference>
<feature type="transmembrane region" description="Helical" evidence="14">
    <location>
        <begin position="28"/>
        <end position="50"/>
    </location>
</feature>
<evidence type="ECO:0000256" key="2">
    <source>
        <dbReference type="ARBA" id="ARBA00004651"/>
    </source>
</evidence>
<dbReference type="InterPro" id="IPR005467">
    <property type="entry name" value="His_kinase_dom"/>
</dbReference>
<dbReference type="InterPro" id="IPR003594">
    <property type="entry name" value="HATPase_dom"/>
</dbReference>
<dbReference type="EC" id="2.7.13.3" evidence="3"/>
<dbReference type="GO" id="GO:0005524">
    <property type="term" value="F:ATP binding"/>
    <property type="evidence" value="ECO:0007669"/>
    <property type="project" value="UniProtKB-KW"/>
</dbReference>
<evidence type="ECO:0000256" key="4">
    <source>
        <dbReference type="ARBA" id="ARBA00022475"/>
    </source>
</evidence>
<dbReference type="OrthoDB" id="335833at2"/>
<feature type="transmembrane region" description="Helical" evidence="14">
    <location>
        <begin position="180"/>
        <end position="201"/>
    </location>
</feature>
<dbReference type="CDD" id="cd00082">
    <property type="entry name" value="HisKA"/>
    <property type="match status" value="1"/>
</dbReference>
<evidence type="ECO:0000256" key="14">
    <source>
        <dbReference type="SAM" id="Phobius"/>
    </source>
</evidence>
<evidence type="ECO:0000313" key="17">
    <source>
        <dbReference type="EMBL" id="RAV10478.1"/>
    </source>
</evidence>
<feature type="domain" description="HAMP" evidence="16">
    <location>
        <begin position="202"/>
        <end position="255"/>
    </location>
</feature>
<evidence type="ECO:0000256" key="12">
    <source>
        <dbReference type="ARBA" id="ARBA00023012"/>
    </source>
</evidence>
<dbReference type="PROSITE" id="PS50109">
    <property type="entry name" value="HIS_KIN"/>
    <property type="match status" value="1"/>
</dbReference>
<dbReference type="SMART" id="SM00388">
    <property type="entry name" value="HisKA"/>
    <property type="match status" value="1"/>
</dbReference>
<keyword evidence="5" id="KW-0597">Phosphoprotein</keyword>
<accession>A0A329LSV8</accession>
<dbReference type="PANTHER" id="PTHR45436">
    <property type="entry name" value="SENSOR HISTIDINE KINASE YKOH"/>
    <property type="match status" value="1"/>
</dbReference>
<keyword evidence="7 14" id="KW-0812">Transmembrane</keyword>
<dbReference type="CDD" id="cd00075">
    <property type="entry name" value="HATPase"/>
    <property type="match status" value="1"/>
</dbReference>
<reference evidence="17 18" key="1">
    <citation type="journal article" date="2009" name="Int. J. Syst. Evol. Microbiol.">
        <title>Paenibacillus contaminans sp. nov., isolated from a contaminated laboratory plate.</title>
        <authorList>
            <person name="Chou J.H."/>
            <person name="Lee J.H."/>
            <person name="Lin M.C."/>
            <person name="Chang P.S."/>
            <person name="Arun A.B."/>
            <person name="Young C.C."/>
            <person name="Chen W.M."/>
        </authorList>
    </citation>
    <scope>NUCLEOTIDE SEQUENCE [LARGE SCALE GENOMIC DNA]</scope>
    <source>
        <strain evidence="17 18">CKOBP-6</strain>
    </source>
</reference>
<name>A0A329LSV8_9BACL</name>
<dbReference type="InterPro" id="IPR036890">
    <property type="entry name" value="HATPase_C_sf"/>
</dbReference>
<evidence type="ECO:0000256" key="6">
    <source>
        <dbReference type="ARBA" id="ARBA00022679"/>
    </source>
</evidence>
<comment type="subcellular location">
    <subcellularLocation>
        <location evidence="2">Cell membrane</location>
        <topology evidence="2">Multi-pass membrane protein</topology>
    </subcellularLocation>
</comment>
<evidence type="ECO:0000256" key="7">
    <source>
        <dbReference type="ARBA" id="ARBA00022692"/>
    </source>
</evidence>
<evidence type="ECO:0000256" key="10">
    <source>
        <dbReference type="ARBA" id="ARBA00022840"/>
    </source>
</evidence>
<dbReference type="PROSITE" id="PS50885">
    <property type="entry name" value="HAMP"/>
    <property type="match status" value="1"/>
</dbReference>
<dbReference type="SUPFAM" id="SSF158472">
    <property type="entry name" value="HAMP domain-like"/>
    <property type="match status" value="1"/>
</dbReference>
<keyword evidence="4" id="KW-1003">Cell membrane</keyword>
<dbReference type="Pfam" id="PF00512">
    <property type="entry name" value="HisKA"/>
    <property type="match status" value="1"/>
</dbReference>
<dbReference type="InterPro" id="IPR050428">
    <property type="entry name" value="TCS_sensor_his_kinase"/>
</dbReference>
<keyword evidence="9 17" id="KW-0418">Kinase</keyword>
<sequence>MTAVKSAFARFFRLVRRLSFPRSLRYQLLSRSLLILLGLLLLIGAFQYVIMQSFLYRNQAETIQNKIRTLRLDMVSQTGRPNNGPFFPDWSLVVIRSDGEFNVIAEDTKAGSIPKLSNEEYAEVLKQNVKKPNYRTVKNEQGTNLLVVLEPLGPRGHVTGVVQVSTPTAPLKDVLLQQMLIFGSLSLLALIGGLLLFLPILKKTLVPLSSTVDKVGSIDAGKLDERLPIYQGQTEIDRLSVSFNGMLERLQSSFEAEKEAMEHMRRFIADASHELRTPLTSIHGFLEVLLRGAATQPEQLEKALKSMYGESERINKLVQDLLLLAKLDRSPTFHMKVESLDSVIVDMETQLRLLAGDRKVRFKIAPDVFIPFNQDKIKQVILNLFHNAVQHTDPLSGVVEVSLDRSGNGAVISVKDNGSGIPEEHLSHLFERFYRVDTSRARKHGGSGLGLAVTKSIVDLHHGAIKVESSAGSGSVFRIWLPNGAAGE</sequence>
<evidence type="ECO:0000256" key="11">
    <source>
        <dbReference type="ARBA" id="ARBA00022989"/>
    </source>
</evidence>
<dbReference type="PANTHER" id="PTHR45436:SF5">
    <property type="entry name" value="SENSOR HISTIDINE KINASE TRCS"/>
    <property type="match status" value="1"/>
</dbReference>
<evidence type="ECO:0000259" key="15">
    <source>
        <dbReference type="PROSITE" id="PS50109"/>
    </source>
</evidence>
<dbReference type="InterPro" id="IPR036097">
    <property type="entry name" value="HisK_dim/P_sf"/>
</dbReference>
<feature type="domain" description="Histidine kinase" evidence="15">
    <location>
        <begin position="270"/>
        <end position="485"/>
    </location>
</feature>
<dbReference type="EMBL" id="QMFB01000043">
    <property type="protein sequence ID" value="RAV10478.1"/>
    <property type="molecule type" value="Genomic_DNA"/>
</dbReference>
<keyword evidence="12" id="KW-0902">Two-component regulatory system</keyword>
<dbReference type="Gene3D" id="3.30.565.10">
    <property type="entry name" value="Histidine kinase-like ATPase, C-terminal domain"/>
    <property type="match status" value="1"/>
</dbReference>
<keyword evidence="10" id="KW-0067">ATP-binding</keyword>
<dbReference type="FunFam" id="1.10.287.130:FF:000001">
    <property type="entry name" value="Two-component sensor histidine kinase"/>
    <property type="match status" value="1"/>
</dbReference>
<protein>
    <recommendedName>
        <fullName evidence="3">histidine kinase</fullName>
        <ecNumber evidence="3">2.7.13.3</ecNumber>
    </recommendedName>
</protein>
<dbReference type="SMART" id="SM00387">
    <property type="entry name" value="HATPase_c"/>
    <property type="match status" value="1"/>
</dbReference>
<dbReference type="AlphaFoldDB" id="A0A329LSV8"/>
<dbReference type="SMART" id="SM00304">
    <property type="entry name" value="HAMP"/>
    <property type="match status" value="1"/>
</dbReference>